<dbReference type="InterPro" id="IPR050482">
    <property type="entry name" value="Sensor_HK_TwoCompSys"/>
</dbReference>
<dbReference type="InterPro" id="IPR005467">
    <property type="entry name" value="His_kinase_dom"/>
</dbReference>
<dbReference type="InterPro" id="IPR036890">
    <property type="entry name" value="HATPase_C_sf"/>
</dbReference>
<protein>
    <recommendedName>
        <fullName evidence="10">Histidine kinase domain-containing protein</fullName>
    </recommendedName>
</protein>
<reference evidence="8 9" key="1">
    <citation type="submission" date="2016-05" db="EMBL/GenBank/DDBJ databases">
        <authorList>
            <person name="Lavstsen T."/>
            <person name="Jespersen J.S."/>
        </authorList>
    </citation>
    <scope>NUCLEOTIDE SEQUENCE [LARGE SCALE GENOMIC DNA]</scope>
    <source>
        <strain evidence="8 9">B7-9</strain>
    </source>
</reference>
<dbReference type="Gene3D" id="3.30.565.10">
    <property type="entry name" value="Histidine kinase-like ATPase, C-terminal domain"/>
    <property type="match status" value="1"/>
</dbReference>
<feature type="coiled-coil region" evidence="5">
    <location>
        <begin position="315"/>
        <end position="342"/>
    </location>
</feature>
<organism evidence="8 9">
    <name type="scientific">Candidatus Chloroploca asiatica</name>
    <dbReference type="NCBI Taxonomy" id="1506545"/>
    <lineage>
        <taxon>Bacteria</taxon>
        <taxon>Bacillati</taxon>
        <taxon>Chloroflexota</taxon>
        <taxon>Chloroflexia</taxon>
        <taxon>Chloroflexales</taxon>
        <taxon>Chloroflexineae</taxon>
        <taxon>Oscillochloridaceae</taxon>
        <taxon>Candidatus Chloroploca</taxon>
    </lineage>
</organism>
<dbReference type="InterPro" id="IPR013656">
    <property type="entry name" value="PAS_4"/>
</dbReference>
<dbReference type="Proteomes" id="UP000220922">
    <property type="component" value="Unassembled WGS sequence"/>
</dbReference>
<dbReference type="CDD" id="cd16917">
    <property type="entry name" value="HATPase_UhpB-NarQ-NarX-like"/>
    <property type="match status" value="1"/>
</dbReference>
<dbReference type="PANTHER" id="PTHR24421:SF61">
    <property type="entry name" value="OXYGEN SENSOR HISTIDINE KINASE NREB"/>
    <property type="match status" value="1"/>
</dbReference>
<dbReference type="PROSITE" id="PS50109">
    <property type="entry name" value="HIS_KIN"/>
    <property type="match status" value="1"/>
</dbReference>
<keyword evidence="4" id="KW-0902">Two-component regulatory system</keyword>
<evidence type="ECO:0008006" key="10">
    <source>
        <dbReference type="Google" id="ProtNLM"/>
    </source>
</evidence>
<dbReference type="GO" id="GO:0000155">
    <property type="term" value="F:phosphorelay sensor kinase activity"/>
    <property type="evidence" value="ECO:0007669"/>
    <property type="project" value="InterPro"/>
</dbReference>
<dbReference type="Pfam" id="PF07730">
    <property type="entry name" value="HisKA_3"/>
    <property type="match status" value="1"/>
</dbReference>
<dbReference type="AlphaFoldDB" id="A0A2H3KWB4"/>
<dbReference type="PROSITE" id="PS50046">
    <property type="entry name" value="PHYTOCHROME_2"/>
    <property type="match status" value="1"/>
</dbReference>
<comment type="caution">
    <text evidence="8">The sequence shown here is derived from an EMBL/GenBank/DDBJ whole genome shotgun (WGS) entry which is preliminary data.</text>
</comment>
<dbReference type="Gene3D" id="3.30.450.40">
    <property type="match status" value="2"/>
</dbReference>
<dbReference type="Pfam" id="PF08448">
    <property type="entry name" value="PAS_4"/>
    <property type="match status" value="1"/>
</dbReference>
<dbReference type="InterPro" id="IPR035965">
    <property type="entry name" value="PAS-like_dom_sf"/>
</dbReference>
<evidence type="ECO:0000256" key="4">
    <source>
        <dbReference type="ARBA" id="ARBA00023012"/>
    </source>
</evidence>
<feature type="domain" description="Histidine kinase" evidence="7">
    <location>
        <begin position="533"/>
        <end position="727"/>
    </location>
</feature>
<feature type="domain" description="Phytochrome chromophore attachment site" evidence="6">
    <location>
        <begin position="354"/>
        <end position="508"/>
    </location>
</feature>
<dbReference type="SUPFAM" id="SSF55785">
    <property type="entry name" value="PYP-like sensor domain (PAS domain)"/>
    <property type="match status" value="1"/>
</dbReference>
<dbReference type="InterPro" id="IPR029016">
    <property type="entry name" value="GAF-like_dom_sf"/>
</dbReference>
<keyword evidence="3" id="KW-0418">Kinase</keyword>
<dbReference type="Pfam" id="PF02518">
    <property type="entry name" value="HATPase_c"/>
    <property type="match status" value="1"/>
</dbReference>
<dbReference type="Pfam" id="PF01590">
    <property type="entry name" value="GAF"/>
    <property type="match status" value="2"/>
</dbReference>
<evidence type="ECO:0000259" key="6">
    <source>
        <dbReference type="PROSITE" id="PS50046"/>
    </source>
</evidence>
<dbReference type="SUPFAM" id="SSF55874">
    <property type="entry name" value="ATPase domain of HSP90 chaperone/DNA topoisomerase II/histidine kinase"/>
    <property type="match status" value="1"/>
</dbReference>
<dbReference type="SUPFAM" id="SSF55781">
    <property type="entry name" value="GAF domain-like"/>
    <property type="match status" value="2"/>
</dbReference>
<dbReference type="InterPro" id="IPR016132">
    <property type="entry name" value="Phyto_chromo_attachment"/>
</dbReference>
<dbReference type="InterPro" id="IPR003018">
    <property type="entry name" value="GAF"/>
</dbReference>
<dbReference type="SMART" id="SM00065">
    <property type="entry name" value="GAF"/>
    <property type="match status" value="2"/>
</dbReference>
<dbReference type="GO" id="GO:0016020">
    <property type="term" value="C:membrane"/>
    <property type="evidence" value="ECO:0007669"/>
    <property type="project" value="InterPro"/>
</dbReference>
<evidence type="ECO:0000256" key="5">
    <source>
        <dbReference type="SAM" id="Coils"/>
    </source>
</evidence>
<evidence type="ECO:0000313" key="8">
    <source>
        <dbReference type="EMBL" id="PDV99679.1"/>
    </source>
</evidence>
<name>A0A2H3KWB4_9CHLR</name>
<sequence>MLEIFFDQMPMGIALLDCDLRLRRFNPTLIEFVRRYSSLPTEQVRQGTSFLDLLPGNEASARAIFLRALAGETVYQEAFPLTINGRVSYWDSVSAPLYHEATLVGIVHVTTSVTERVLAEHELQKTLDRLRHHVTFEQIITTLSNSFINRPPDQIDHGIRQALQTIGTFTQADRAYIFLYSDDATSLSCIQEWCAEGIEAQIHRLQGLSTADLAWSNQQLLQRQILHIPWVDQLPPEAAVEQREFTSQGIKSLLAVPMTYQERVVGLLGFDAVRHEKTWAELDISVLHVVGEMLINALEHKRSRAALYEANRLLEQRVAERTYELEQRNQELERRRQVAEGLREILVRLNAEHALPQLLDAIVAQADQLLASDAVALYLLHEEQQTLTIQALRGDLPPEVRQVTLPSGVGTIGRVVASRQIMIVPDVRQLNIRTVEQAQAESLAAIESVLVDPARLEALKAALYRFRAVLALPLVAQDVAYGGLAFYYCEPRTFTDEEINLASLFADQAALALQNARLRDKAEQIAVMAERNRLARELHDAVTQTLFSASLIADVLPRIWERDPVVGEAKLAELRELTRGALAEMRTLLLELRPATLTESNLDELLHQLAAAFVGRSRLQITVEVEGEAEQRLPPEIQVALYRIAQEALNNVVKHASASHVVLTLTFTPGHVVLTVQDDGRGFDATTVRSHSLGLGIMRERAAKIGARLEMTSRIGMGTRIAVDVLT</sequence>
<dbReference type="GO" id="GO:0046983">
    <property type="term" value="F:protein dimerization activity"/>
    <property type="evidence" value="ECO:0007669"/>
    <property type="project" value="InterPro"/>
</dbReference>
<dbReference type="SMART" id="SM00387">
    <property type="entry name" value="HATPase_c"/>
    <property type="match status" value="1"/>
</dbReference>
<dbReference type="Gene3D" id="3.30.450.20">
    <property type="entry name" value="PAS domain"/>
    <property type="match status" value="1"/>
</dbReference>
<evidence type="ECO:0000313" key="9">
    <source>
        <dbReference type="Proteomes" id="UP000220922"/>
    </source>
</evidence>
<dbReference type="EMBL" id="LYXE01000063">
    <property type="protein sequence ID" value="PDV99679.1"/>
    <property type="molecule type" value="Genomic_DNA"/>
</dbReference>
<dbReference type="Gene3D" id="1.20.5.1930">
    <property type="match status" value="1"/>
</dbReference>
<proteinExistence type="inferred from homology"/>
<keyword evidence="2" id="KW-0808">Transferase</keyword>
<dbReference type="InterPro" id="IPR011712">
    <property type="entry name" value="Sig_transdc_His_kin_sub3_dim/P"/>
</dbReference>
<evidence type="ECO:0000259" key="7">
    <source>
        <dbReference type="PROSITE" id="PS50109"/>
    </source>
</evidence>
<evidence type="ECO:0000256" key="3">
    <source>
        <dbReference type="ARBA" id="ARBA00022777"/>
    </source>
</evidence>
<comment type="similarity">
    <text evidence="1">In the N-terminal section; belongs to the phytochrome family.</text>
</comment>
<gene>
    <name evidence="8" type="ORF">A9Q02_00190</name>
</gene>
<keyword evidence="9" id="KW-1185">Reference proteome</keyword>
<dbReference type="PANTHER" id="PTHR24421">
    <property type="entry name" value="NITRATE/NITRITE SENSOR PROTEIN NARX-RELATED"/>
    <property type="match status" value="1"/>
</dbReference>
<dbReference type="InterPro" id="IPR003594">
    <property type="entry name" value="HATPase_dom"/>
</dbReference>
<evidence type="ECO:0000256" key="1">
    <source>
        <dbReference type="ARBA" id="ARBA00006402"/>
    </source>
</evidence>
<accession>A0A2H3KWB4</accession>
<keyword evidence="5" id="KW-0175">Coiled coil</keyword>
<evidence type="ECO:0000256" key="2">
    <source>
        <dbReference type="ARBA" id="ARBA00022679"/>
    </source>
</evidence>